<keyword evidence="2" id="KW-1185">Reference proteome</keyword>
<dbReference type="AlphaFoldDB" id="A0A2U0SHS2"/>
<sequence length="192" mass="21431">MDSDLGAPTREVHEKAREVLAFWFDALMPEQWFSPSASVDQEIADLFGADRDAVLASGAAGWSDTPETLLAAILLLDQFSRNIHRGTAEAFAGDPLARQLACHALERGWDKTMTDEQRQFLYLPFEHAEDAEFQALSLRCFEALGMEVQLAYARDHADVIQRFGRFPTRNAALGRISTPEEIDYLSQPGAGW</sequence>
<reference evidence="1 2" key="1">
    <citation type="submission" date="2018-05" db="EMBL/GenBank/DDBJ databases">
        <title>Description of Sphingomonas pokkalii sp nov, isolated from the rhizosphere of saline tolerant pokkali rice and its draft genome analysis.</title>
        <authorList>
            <person name="Menon R."/>
            <person name="Kumari S."/>
            <person name="Rameshkumar N."/>
        </authorList>
    </citation>
    <scope>NUCLEOTIDE SEQUENCE [LARGE SCALE GENOMIC DNA]</scope>
    <source>
        <strain evidence="1 2">L3B27</strain>
    </source>
</reference>
<dbReference type="EMBL" id="QENQ01000001">
    <property type="protein sequence ID" value="PVX30901.1"/>
    <property type="molecule type" value="Genomic_DNA"/>
</dbReference>
<dbReference type="Gene3D" id="1.25.40.10">
    <property type="entry name" value="Tetratricopeptide repeat domain"/>
    <property type="match status" value="1"/>
</dbReference>
<accession>A0A2U0SHS2</accession>
<gene>
    <name evidence="1" type="ORF">DD559_17510</name>
</gene>
<dbReference type="InterPro" id="IPR011990">
    <property type="entry name" value="TPR-like_helical_dom_sf"/>
</dbReference>
<organism evidence="1 2">
    <name type="scientific">Sphingomonas pokkalii</name>
    <dbReference type="NCBI Taxonomy" id="2175090"/>
    <lineage>
        <taxon>Bacteria</taxon>
        <taxon>Pseudomonadati</taxon>
        <taxon>Pseudomonadota</taxon>
        <taxon>Alphaproteobacteria</taxon>
        <taxon>Sphingomonadales</taxon>
        <taxon>Sphingomonadaceae</taxon>
        <taxon>Sphingomonas</taxon>
    </lineage>
</organism>
<proteinExistence type="predicted"/>
<evidence type="ECO:0000313" key="2">
    <source>
        <dbReference type="Proteomes" id="UP000245890"/>
    </source>
</evidence>
<evidence type="ECO:0000313" key="1">
    <source>
        <dbReference type="EMBL" id="PVX30901.1"/>
    </source>
</evidence>
<dbReference type="SUPFAM" id="SSF48452">
    <property type="entry name" value="TPR-like"/>
    <property type="match status" value="1"/>
</dbReference>
<dbReference type="OrthoDB" id="7593450at2"/>
<dbReference type="Proteomes" id="UP000245890">
    <property type="component" value="Unassembled WGS sequence"/>
</dbReference>
<name>A0A2U0SHS2_9SPHN</name>
<dbReference type="InterPro" id="IPR010323">
    <property type="entry name" value="DUF924"/>
</dbReference>
<dbReference type="Gene3D" id="1.20.58.320">
    <property type="entry name" value="TPR-like"/>
    <property type="match status" value="1"/>
</dbReference>
<dbReference type="RefSeq" id="WP_116470296.1">
    <property type="nucleotide sequence ID" value="NZ_QENQ01000001.1"/>
</dbReference>
<dbReference type="Pfam" id="PF06041">
    <property type="entry name" value="DUF924"/>
    <property type="match status" value="1"/>
</dbReference>
<protein>
    <submittedName>
        <fullName evidence="1">DUF924 domain-containing protein</fullName>
    </submittedName>
</protein>
<comment type="caution">
    <text evidence="1">The sequence shown here is derived from an EMBL/GenBank/DDBJ whole genome shotgun (WGS) entry which is preliminary data.</text>
</comment>